<dbReference type="CDD" id="cd17320">
    <property type="entry name" value="MFS_MdfA_MDR_like"/>
    <property type="match status" value="1"/>
</dbReference>
<keyword evidence="5 9" id="KW-0812">Transmembrane</keyword>
<evidence type="ECO:0000256" key="8">
    <source>
        <dbReference type="SAM" id="MobiDB-lite"/>
    </source>
</evidence>
<feature type="transmembrane region" description="Helical" evidence="9">
    <location>
        <begin position="271"/>
        <end position="290"/>
    </location>
</feature>
<feature type="region of interest" description="Disordered" evidence="8">
    <location>
        <begin position="1"/>
        <end position="21"/>
    </location>
</feature>
<proteinExistence type="inferred from homology"/>
<evidence type="ECO:0000256" key="3">
    <source>
        <dbReference type="ARBA" id="ARBA00022448"/>
    </source>
</evidence>
<comment type="subcellular location">
    <subcellularLocation>
        <location evidence="1">Cell membrane</location>
        <topology evidence="1">Multi-pass membrane protein</topology>
    </subcellularLocation>
</comment>
<evidence type="ECO:0000256" key="6">
    <source>
        <dbReference type="ARBA" id="ARBA00022989"/>
    </source>
</evidence>
<feature type="transmembrane region" description="Helical" evidence="9">
    <location>
        <begin position="185"/>
        <end position="205"/>
    </location>
</feature>
<dbReference type="InterPro" id="IPR005829">
    <property type="entry name" value="Sugar_transporter_CS"/>
</dbReference>
<feature type="transmembrane region" description="Helical" evidence="9">
    <location>
        <begin position="28"/>
        <end position="46"/>
    </location>
</feature>
<dbReference type="GO" id="GO:0042910">
    <property type="term" value="F:xenobiotic transmembrane transporter activity"/>
    <property type="evidence" value="ECO:0007669"/>
    <property type="project" value="InterPro"/>
</dbReference>
<keyword evidence="4" id="KW-1003">Cell membrane</keyword>
<dbReference type="GO" id="GO:1990961">
    <property type="term" value="P:xenobiotic detoxification by transmembrane export across the plasma membrane"/>
    <property type="evidence" value="ECO:0007669"/>
    <property type="project" value="InterPro"/>
</dbReference>
<organism evidence="11 12">
    <name type="scientific">Marinactinospora thermotolerans DSM 45154</name>
    <dbReference type="NCBI Taxonomy" id="1122192"/>
    <lineage>
        <taxon>Bacteria</taxon>
        <taxon>Bacillati</taxon>
        <taxon>Actinomycetota</taxon>
        <taxon>Actinomycetes</taxon>
        <taxon>Streptosporangiales</taxon>
        <taxon>Nocardiopsidaceae</taxon>
        <taxon>Marinactinospora</taxon>
    </lineage>
</organism>
<dbReference type="EMBL" id="FUWS01000004">
    <property type="protein sequence ID" value="SJZ87804.1"/>
    <property type="molecule type" value="Genomic_DNA"/>
</dbReference>
<dbReference type="Proteomes" id="UP000190637">
    <property type="component" value="Unassembled WGS sequence"/>
</dbReference>
<dbReference type="InterPro" id="IPR036259">
    <property type="entry name" value="MFS_trans_sf"/>
</dbReference>
<feature type="transmembrane region" description="Helical" evidence="9">
    <location>
        <begin position="155"/>
        <end position="179"/>
    </location>
</feature>
<evidence type="ECO:0000256" key="9">
    <source>
        <dbReference type="SAM" id="Phobius"/>
    </source>
</evidence>
<dbReference type="SUPFAM" id="SSF103473">
    <property type="entry name" value="MFS general substrate transporter"/>
    <property type="match status" value="1"/>
</dbReference>
<evidence type="ECO:0000259" key="10">
    <source>
        <dbReference type="PROSITE" id="PS50850"/>
    </source>
</evidence>
<feature type="transmembrane region" description="Helical" evidence="9">
    <location>
        <begin position="122"/>
        <end position="143"/>
    </location>
</feature>
<dbReference type="OrthoDB" id="9814303at2"/>
<accession>A0A1T4P8J4</accession>
<name>A0A1T4P8J4_9ACTN</name>
<sequence length="423" mass="43643">MTHVLTRPRLRPRHDGVVPGGPRPRRSVALLVFVLGVLAATGPLATDLYLPAFPQIAADLGAPESRIQLTLTAIMVGMALGQLVIGPLSDVWGRRVPLLVGVAVFTLTSFACALVPSAEAFIVIRFVQGLAGAAGAVISRAIVRDMFDGDAAARFFSKLALVTGLAPMLGPVLGGQLLLVGPWQMMFVALGLSGLVSFVLVLAALPESLPAGERRALDVSSMVRTFGRQLRDPRFIAPTLTLSLSFGMTFTYISAFSFVSQNELGATAQQFSLIFGVNTLGMIIGNQVNVALIGKVHTSRRLLGGLVGSLAAIVALVALGMSGHAGLLSVTAILFVMMFFTGFISPNATSMAISSQSAADGGSASALLGTLQFAIGGGLAATAGLTPTGEASLVSMSLVMLLTAVASLALFARAMVRGQARAV</sequence>
<evidence type="ECO:0000313" key="12">
    <source>
        <dbReference type="Proteomes" id="UP000190637"/>
    </source>
</evidence>
<dbReference type="InterPro" id="IPR004812">
    <property type="entry name" value="Efflux_drug-R_Bcr/CmlA"/>
</dbReference>
<feature type="transmembrane region" description="Helical" evidence="9">
    <location>
        <begin position="97"/>
        <end position="116"/>
    </location>
</feature>
<reference evidence="11 12" key="1">
    <citation type="submission" date="2017-02" db="EMBL/GenBank/DDBJ databases">
        <authorList>
            <person name="Peterson S.W."/>
        </authorList>
    </citation>
    <scope>NUCLEOTIDE SEQUENCE [LARGE SCALE GENOMIC DNA]</scope>
    <source>
        <strain evidence="11 12">DSM 45154</strain>
    </source>
</reference>
<comment type="similarity">
    <text evidence="2">Belongs to the major facilitator superfamily. Bcr/CmlA family.</text>
</comment>
<dbReference type="NCBIfam" id="TIGR00710">
    <property type="entry name" value="efflux_Bcr_CflA"/>
    <property type="match status" value="1"/>
</dbReference>
<dbReference type="PANTHER" id="PTHR23502">
    <property type="entry name" value="MAJOR FACILITATOR SUPERFAMILY"/>
    <property type="match status" value="1"/>
</dbReference>
<evidence type="ECO:0000313" key="11">
    <source>
        <dbReference type="EMBL" id="SJZ87804.1"/>
    </source>
</evidence>
<dbReference type="PROSITE" id="PS50850">
    <property type="entry name" value="MFS"/>
    <property type="match status" value="1"/>
</dbReference>
<evidence type="ECO:0000256" key="7">
    <source>
        <dbReference type="ARBA" id="ARBA00023136"/>
    </source>
</evidence>
<feature type="transmembrane region" description="Helical" evidence="9">
    <location>
        <begin position="235"/>
        <end position="259"/>
    </location>
</feature>
<evidence type="ECO:0000256" key="2">
    <source>
        <dbReference type="ARBA" id="ARBA00006236"/>
    </source>
</evidence>
<feature type="transmembrane region" description="Helical" evidence="9">
    <location>
        <begin position="391"/>
        <end position="412"/>
    </location>
</feature>
<keyword evidence="6 9" id="KW-1133">Transmembrane helix</keyword>
<feature type="transmembrane region" description="Helical" evidence="9">
    <location>
        <begin position="327"/>
        <end position="345"/>
    </location>
</feature>
<gene>
    <name evidence="11" type="ORF">SAMN02745673_01677</name>
</gene>
<dbReference type="Gene3D" id="1.20.1720.10">
    <property type="entry name" value="Multidrug resistance protein D"/>
    <property type="match status" value="1"/>
</dbReference>
<dbReference type="RefSeq" id="WP_078761061.1">
    <property type="nucleotide sequence ID" value="NZ_FUWS01000004.1"/>
</dbReference>
<protein>
    <submittedName>
        <fullName evidence="11">MFS transporter, DHA1 family, bicyclomycin/chloramphenicol resistance protein</fullName>
    </submittedName>
</protein>
<dbReference type="PROSITE" id="PS00216">
    <property type="entry name" value="SUGAR_TRANSPORT_1"/>
    <property type="match status" value="1"/>
</dbReference>
<evidence type="ECO:0000256" key="1">
    <source>
        <dbReference type="ARBA" id="ARBA00004651"/>
    </source>
</evidence>
<keyword evidence="12" id="KW-1185">Reference proteome</keyword>
<dbReference type="STRING" id="1122192.SAMN02745673_01677"/>
<feature type="transmembrane region" description="Helical" evidence="9">
    <location>
        <begin position="66"/>
        <end position="85"/>
    </location>
</feature>
<dbReference type="FunFam" id="1.20.1720.10:FF:000005">
    <property type="entry name" value="Bcr/CflA family efflux transporter"/>
    <property type="match status" value="1"/>
</dbReference>
<feature type="domain" description="Major facilitator superfamily (MFS) profile" evidence="10">
    <location>
        <begin position="28"/>
        <end position="415"/>
    </location>
</feature>
<dbReference type="InterPro" id="IPR020846">
    <property type="entry name" value="MFS_dom"/>
</dbReference>
<dbReference type="Pfam" id="PF07690">
    <property type="entry name" value="MFS_1"/>
    <property type="match status" value="1"/>
</dbReference>
<feature type="transmembrane region" description="Helical" evidence="9">
    <location>
        <begin position="302"/>
        <end position="321"/>
    </location>
</feature>
<feature type="compositionally biased region" description="Basic residues" evidence="8">
    <location>
        <begin position="1"/>
        <end position="12"/>
    </location>
</feature>
<dbReference type="AlphaFoldDB" id="A0A1T4P8J4"/>
<dbReference type="PANTHER" id="PTHR23502:SF132">
    <property type="entry name" value="POLYAMINE TRANSPORTER 2-RELATED"/>
    <property type="match status" value="1"/>
</dbReference>
<feature type="transmembrane region" description="Helical" evidence="9">
    <location>
        <begin position="366"/>
        <end position="385"/>
    </location>
</feature>
<dbReference type="InterPro" id="IPR011701">
    <property type="entry name" value="MFS"/>
</dbReference>
<dbReference type="GO" id="GO:0005886">
    <property type="term" value="C:plasma membrane"/>
    <property type="evidence" value="ECO:0007669"/>
    <property type="project" value="UniProtKB-SubCell"/>
</dbReference>
<keyword evidence="3" id="KW-0813">Transport</keyword>
<keyword evidence="7 9" id="KW-0472">Membrane</keyword>
<evidence type="ECO:0000256" key="4">
    <source>
        <dbReference type="ARBA" id="ARBA00022475"/>
    </source>
</evidence>
<evidence type="ECO:0000256" key="5">
    <source>
        <dbReference type="ARBA" id="ARBA00022692"/>
    </source>
</evidence>